<accession>A0AAN0UD99</accession>
<dbReference type="InterPro" id="IPR007024">
    <property type="entry name" value="BLUF_domain"/>
</dbReference>
<evidence type="ECO:0000259" key="1">
    <source>
        <dbReference type="PROSITE" id="PS50925"/>
    </source>
</evidence>
<dbReference type="SUPFAM" id="SSF54975">
    <property type="entry name" value="Acylphosphatase/BLUF domain-like"/>
    <property type="match status" value="1"/>
</dbReference>
<reference evidence="2 3" key="1">
    <citation type="journal article" date="2010" name="J. Bacteriol.">
        <title>Complete genome sequence of the diesel-degrading Acinetobacter sp. strain DR1.</title>
        <authorList>
            <person name="Jung J."/>
            <person name="Baek J.H."/>
            <person name="Park W."/>
        </authorList>
    </citation>
    <scope>NUCLEOTIDE SEQUENCE [LARGE SCALE GENOMIC DNA]</scope>
    <source>
        <strain evidence="3">JCM 16667 / KCTC 23045 / DR1</strain>
    </source>
</reference>
<dbReference type="Gene3D" id="3.30.70.100">
    <property type="match status" value="1"/>
</dbReference>
<protein>
    <recommendedName>
        <fullName evidence="1">BLUF domain-containing protein</fullName>
    </recommendedName>
</protein>
<dbReference type="GO" id="GO:0071949">
    <property type="term" value="F:FAD binding"/>
    <property type="evidence" value="ECO:0007669"/>
    <property type="project" value="InterPro"/>
</dbReference>
<dbReference type="EMBL" id="CP002080">
    <property type="protein sequence ID" value="ADI90898.1"/>
    <property type="molecule type" value="Genomic_DNA"/>
</dbReference>
<dbReference type="Pfam" id="PF04940">
    <property type="entry name" value="BLUF"/>
    <property type="match status" value="1"/>
</dbReference>
<proteinExistence type="predicted"/>
<dbReference type="AlphaFoldDB" id="A0AAN0UD99"/>
<evidence type="ECO:0000313" key="2">
    <source>
        <dbReference type="EMBL" id="ADI90898.1"/>
    </source>
</evidence>
<evidence type="ECO:0000313" key="3">
    <source>
        <dbReference type="Proteomes" id="UP000000392"/>
    </source>
</evidence>
<gene>
    <name evidence="2" type="ordered locus">AOLE_10045</name>
</gene>
<dbReference type="PROSITE" id="PS50925">
    <property type="entry name" value="BLUF"/>
    <property type="match status" value="1"/>
</dbReference>
<dbReference type="KEGG" id="acd:AOLE_10045"/>
<organism evidence="2 3">
    <name type="scientific">Acinetobacter oleivorans (strain JCM 16667 / KCTC 23045 / DR1)</name>
    <dbReference type="NCBI Taxonomy" id="436717"/>
    <lineage>
        <taxon>Bacteria</taxon>
        <taxon>Pseudomonadati</taxon>
        <taxon>Pseudomonadota</taxon>
        <taxon>Gammaproteobacteria</taxon>
        <taxon>Moraxellales</taxon>
        <taxon>Moraxellaceae</taxon>
        <taxon>Acinetobacter</taxon>
    </lineage>
</organism>
<sequence length="161" mass="18903">MSECTIDIYLRVIAMSLIGFMYASKTNSEHSQIKQDLIDILTEAVKFNSKNDITGVLYYGNGYFLQYLEGEKEQVEALFYKSILKDSRHQNCEIIFLEPSEQRLFKHWSMKFAPINTKIKDFFFHHHVDDFNPYLLNTTSIPSFIELLVDQPNLKADQYQV</sequence>
<feature type="domain" description="BLUF" evidence="1">
    <location>
        <begin position="17"/>
        <end position="111"/>
    </location>
</feature>
<dbReference type="GO" id="GO:0009882">
    <property type="term" value="F:blue light photoreceptor activity"/>
    <property type="evidence" value="ECO:0007669"/>
    <property type="project" value="InterPro"/>
</dbReference>
<name>A0AAN0UD99_ACISD</name>
<dbReference type="SMART" id="SM01034">
    <property type="entry name" value="BLUF"/>
    <property type="match status" value="1"/>
</dbReference>
<dbReference type="Proteomes" id="UP000000392">
    <property type="component" value="Chromosome"/>
</dbReference>
<dbReference type="InterPro" id="IPR036046">
    <property type="entry name" value="Acylphosphatase-like_dom_sf"/>
</dbReference>